<dbReference type="EMBL" id="JAGPNK010000003">
    <property type="protein sequence ID" value="KAH7324382.1"/>
    <property type="molecule type" value="Genomic_DNA"/>
</dbReference>
<accession>A0A8K0SX35</accession>
<sequence>MLHFVYQQLHRAKLHMVMVPRFRRPIMLLLALLTWPGVRCTYSVLCTLYWVLCPTPFAGRLWRHYTPPLSFRPSY</sequence>
<evidence type="ECO:0000313" key="1">
    <source>
        <dbReference type="EMBL" id="KAH7324382.1"/>
    </source>
</evidence>
<keyword evidence="2" id="KW-1185">Reference proteome</keyword>
<protein>
    <submittedName>
        <fullName evidence="1">Uncharacterized protein</fullName>
    </submittedName>
</protein>
<gene>
    <name evidence="1" type="ORF">B0I35DRAFT_160979</name>
</gene>
<dbReference type="AlphaFoldDB" id="A0A8K0SX35"/>
<evidence type="ECO:0000313" key="2">
    <source>
        <dbReference type="Proteomes" id="UP000813444"/>
    </source>
</evidence>
<organism evidence="1 2">
    <name type="scientific">Stachybotrys elegans</name>
    <dbReference type="NCBI Taxonomy" id="80388"/>
    <lineage>
        <taxon>Eukaryota</taxon>
        <taxon>Fungi</taxon>
        <taxon>Dikarya</taxon>
        <taxon>Ascomycota</taxon>
        <taxon>Pezizomycotina</taxon>
        <taxon>Sordariomycetes</taxon>
        <taxon>Hypocreomycetidae</taxon>
        <taxon>Hypocreales</taxon>
        <taxon>Stachybotryaceae</taxon>
        <taxon>Stachybotrys</taxon>
    </lineage>
</organism>
<comment type="caution">
    <text evidence="1">The sequence shown here is derived from an EMBL/GenBank/DDBJ whole genome shotgun (WGS) entry which is preliminary data.</text>
</comment>
<reference evidence="1" key="1">
    <citation type="journal article" date="2021" name="Nat. Commun.">
        <title>Genetic determinants of endophytism in the Arabidopsis root mycobiome.</title>
        <authorList>
            <person name="Mesny F."/>
            <person name="Miyauchi S."/>
            <person name="Thiergart T."/>
            <person name="Pickel B."/>
            <person name="Atanasova L."/>
            <person name="Karlsson M."/>
            <person name="Huettel B."/>
            <person name="Barry K.W."/>
            <person name="Haridas S."/>
            <person name="Chen C."/>
            <person name="Bauer D."/>
            <person name="Andreopoulos W."/>
            <person name="Pangilinan J."/>
            <person name="LaButti K."/>
            <person name="Riley R."/>
            <person name="Lipzen A."/>
            <person name="Clum A."/>
            <person name="Drula E."/>
            <person name="Henrissat B."/>
            <person name="Kohler A."/>
            <person name="Grigoriev I.V."/>
            <person name="Martin F.M."/>
            <person name="Hacquard S."/>
        </authorList>
    </citation>
    <scope>NUCLEOTIDE SEQUENCE</scope>
    <source>
        <strain evidence="1">MPI-CAGE-CH-0235</strain>
    </source>
</reference>
<dbReference type="Proteomes" id="UP000813444">
    <property type="component" value="Unassembled WGS sequence"/>
</dbReference>
<name>A0A8K0SX35_9HYPO</name>
<proteinExistence type="predicted"/>